<dbReference type="Proteomes" id="UP000299102">
    <property type="component" value="Unassembled WGS sequence"/>
</dbReference>
<name>A0A4C1XP88_EUMVA</name>
<comment type="caution">
    <text evidence="2">The sequence shown here is derived from an EMBL/GenBank/DDBJ whole genome shotgun (WGS) entry which is preliminary data.</text>
</comment>
<accession>A0A4C1XP88</accession>
<reference evidence="2 3" key="1">
    <citation type="journal article" date="2019" name="Commun. Biol.">
        <title>The bagworm genome reveals a unique fibroin gene that provides high tensile strength.</title>
        <authorList>
            <person name="Kono N."/>
            <person name="Nakamura H."/>
            <person name="Ohtoshi R."/>
            <person name="Tomita M."/>
            <person name="Numata K."/>
            <person name="Arakawa K."/>
        </authorList>
    </citation>
    <scope>NUCLEOTIDE SEQUENCE [LARGE SCALE GENOMIC DNA]</scope>
</reference>
<dbReference type="EMBL" id="BGZK01000938">
    <property type="protein sequence ID" value="GBP65746.1"/>
    <property type="molecule type" value="Genomic_DNA"/>
</dbReference>
<proteinExistence type="predicted"/>
<sequence length="283" mass="31047">MADDNVVGACIIRRRTIKGQYNTAACGGQTAGRGPTARGGSGLYLLRGPVARDGAPNVCVCVLCHYLTVFIMQYLKKILMKIIRSGRKRGPWRAPVHSHTPGRVLSNTKYIFVSLTVGQFDFTDPCSANALGSKVTYTYVYLFGCNPTRTKTVMIAPTFKARSTSPGNHNRNGRKNGSVIKAVITPSRRGARGRGSGSVCPPAGERRRRARSSFPQSRHVANRDMISEHDADAAATRGAAGAPRGRRGRGLRRAVFARKTTIDYRLYRRIVVSRILETTIRLR</sequence>
<protein>
    <submittedName>
        <fullName evidence="2">Uncharacterized protein</fullName>
    </submittedName>
</protein>
<feature type="compositionally biased region" description="Low complexity" evidence="1">
    <location>
        <begin position="233"/>
        <end position="243"/>
    </location>
</feature>
<feature type="region of interest" description="Disordered" evidence="1">
    <location>
        <begin position="162"/>
        <end position="249"/>
    </location>
</feature>
<evidence type="ECO:0000313" key="2">
    <source>
        <dbReference type="EMBL" id="GBP65746.1"/>
    </source>
</evidence>
<keyword evidence="3" id="KW-1185">Reference proteome</keyword>
<organism evidence="2 3">
    <name type="scientific">Eumeta variegata</name>
    <name type="common">Bagworm moth</name>
    <name type="synonym">Eumeta japonica</name>
    <dbReference type="NCBI Taxonomy" id="151549"/>
    <lineage>
        <taxon>Eukaryota</taxon>
        <taxon>Metazoa</taxon>
        <taxon>Ecdysozoa</taxon>
        <taxon>Arthropoda</taxon>
        <taxon>Hexapoda</taxon>
        <taxon>Insecta</taxon>
        <taxon>Pterygota</taxon>
        <taxon>Neoptera</taxon>
        <taxon>Endopterygota</taxon>
        <taxon>Lepidoptera</taxon>
        <taxon>Glossata</taxon>
        <taxon>Ditrysia</taxon>
        <taxon>Tineoidea</taxon>
        <taxon>Psychidae</taxon>
        <taxon>Oiketicinae</taxon>
        <taxon>Eumeta</taxon>
    </lineage>
</organism>
<evidence type="ECO:0000313" key="3">
    <source>
        <dbReference type="Proteomes" id="UP000299102"/>
    </source>
</evidence>
<feature type="compositionally biased region" description="Basic and acidic residues" evidence="1">
    <location>
        <begin position="221"/>
        <end position="232"/>
    </location>
</feature>
<dbReference type="AlphaFoldDB" id="A0A4C1XP88"/>
<evidence type="ECO:0000256" key="1">
    <source>
        <dbReference type="SAM" id="MobiDB-lite"/>
    </source>
</evidence>
<gene>
    <name evidence="2" type="ORF">EVAR_44391_1</name>
</gene>